<protein>
    <recommendedName>
        <fullName evidence="4">PCI domain-containing protein</fullName>
    </recommendedName>
</protein>
<gene>
    <name evidence="5" type="ORF">IFM89_015397</name>
</gene>
<proteinExistence type="predicted"/>
<keyword evidence="3" id="KW-0648">Protein biosynthesis</keyword>
<dbReference type="GO" id="GO:0003743">
    <property type="term" value="F:translation initiation factor activity"/>
    <property type="evidence" value="ECO:0007669"/>
    <property type="project" value="UniProtKB-KW"/>
</dbReference>
<dbReference type="InterPro" id="IPR000717">
    <property type="entry name" value="PCI_dom"/>
</dbReference>
<dbReference type="InterPro" id="IPR016650">
    <property type="entry name" value="eIF3e"/>
</dbReference>
<name>A0A835IWZ0_9MAGN</name>
<keyword evidence="6" id="KW-1185">Reference proteome</keyword>
<accession>A0A835IWZ0</accession>
<evidence type="ECO:0000256" key="2">
    <source>
        <dbReference type="ARBA" id="ARBA00022540"/>
    </source>
</evidence>
<dbReference type="InterPro" id="IPR036390">
    <property type="entry name" value="WH_DNA-bd_sf"/>
</dbReference>
<comment type="caution">
    <text evidence="5">The sequence shown here is derived from an EMBL/GenBank/DDBJ whole genome shotgun (WGS) entry which is preliminary data.</text>
</comment>
<keyword evidence="2" id="KW-0396">Initiation factor</keyword>
<dbReference type="PANTHER" id="PTHR10317">
    <property type="entry name" value="EUKARYOTIC TRANSLATION INITIATION FACTOR 3 SUBUNIT E"/>
    <property type="match status" value="1"/>
</dbReference>
<evidence type="ECO:0000313" key="5">
    <source>
        <dbReference type="EMBL" id="KAF9624843.1"/>
    </source>
</evidence>
<keyword evidence="1" id="KW-0963">Cytoplasm</keyword>
<reference evidence="5 6" key="1">
    <citation type="submission" date="2020-10" db="EMBL/GenBank/DDBJ databases">
        <title>The Coptis chinensis genome and diversification of protoberbering-type alkaloids.</title>
        <authorList>
            <person name="Wang B."/>
            <person name="Shu S."/>
            <person name="Song C."/>
            <person name="Liu Y."/>
        </authorList>
    </citation>
    <scope>NUCLEOTIDE SEQUENCE [LARGE SCALE GENOMIC DNA]</scope>
    <source>
        <strain evidence="5">HL-2020</strain>
        <tissue evidence="5">Leaf</tissue>
    </source>
</reference>
<evidence type="ECO:0000259" key="4">
    <source>
        <dbReference type="Pfam" id="PF01399"/>
    </source>
</evidence>
<evidence type="ECO:0000256" key="1">
    <source>
        <dbReference type="ARBA" id="ARBA00022490"/>
    </source>
</evidence>
<dbReference type="OrthoDB" id="417252at2759"/>
<dbReference type="AlphaFoldDB" id="A0A835IWZ0"/>
<sequence length="436" mass="48590">MSVQPEPIVSPLVPHLVSPPLQVYTHRYPGRQPSPLDCPTSFASPSPPLATDSLLSGECSMQSNLYLHKKNVTVDIALTFGPWNMGGRGNRFSRQELRQSFPMLDYRIDQPSSTAKEASITSRLGTLSDIQFGLMLEAKIKAKMNEDPPGAPVIKEKEATVQASKLPICNNQMNYHLACLRPLKIIQRPNNLPFSSLENKLQVSSKLPSAFKQHVDSFSPKLGQCLSPSRCISTVLRMWMGKASRHSRRNYIYMWSCSHSNHPGNTGFGVTCQVSPPTRAEITRCGQWKEVIDGGNSTDDRSSLSTISRLHSSAPRLLSTLKVRSSTPVLRKFSVHSSVFLFIFDITLAEKLNMTYDEAERWIVNLVRNSKLDAKIDSKSGTVVMEPNHVNVYEQIIENTKALSLRTYKYANLVLTKIVSKVGSLKTAQVEQFIGV</sequence>
<evidence type="ECO:0000256" key="3">
    <source>
        <dbReference type="ARBA" id="ARBA00022917"/>
    </source>
</evidence>
<evidence type="ECO:0000313" key="6">
    <source>
        <dbReference type="Proteomes" id="UP000631114"/>
    </source>
</evidence>
<dbReference type="Proteomes" id="UP000631114">
    <property type="component" value="Unassembled WGS sequence"/>
</dbReference>
<organism evidence="5 6">
    <name type="scientific">Coptis chinensis</name>
    <dbReference type="NCBI Taxonomy" id="261450"/>
    <lineage>
        <taxon>Eukaryota</taxon>
        <taxon>Viridiplantae</taxon>
        <taxon>Streptophyta</taxon>
        <taxon>Embryophyta</taxon>
        <taxon>Tracheophyta</taxon>
        <taxon>Spermatophyta</taxon>
        <taxon>Magnoliopsida</taxon>
        <taxon>Ranunculales</taxon>
        <taxon>Ranunculaceae</taxon>
        <taxon>Coptidoideae</taxon>
        <taxon>Coptis</taxon>
    </lineage>
</organism>
<dbReference type="EMBL" id="JADFTS010000001">
    <property type="protein sequence ID" value="KAF9624843.1"/>
    <property type="molecule type" value="Genomic_DNA"/>
</dbReference>
<dbReference type="SUPFAM" id="SSF46785">
    <property type="entry name" value="Winged helix' DNA-binding domain"/>
    <property type="match status" value="1"/>
</dbReference>
<dbReference type="Pfam" id="PF01399">
    <property type="entry name" value="PCI"/>
    <property type="match status" value="1"/>
</dbReference>
<dbReference type="GO" id="GO:0005852">
    <property type="term" value="C:eukaryotic translation initiation factor 3 complex"/>
    <property type="evidence" value="ECO:0007669"/>
    <property type="project" value="InterPro"/>
</dbReference>
<feature type="domain" description="PCI" evidence="4">
    <location>
        <begin position="347"/>
        <end position="386"/>
    </location>
</feature>